<evidence type="ECO:0000256" key="1">
    <source>
        <dbReference type="SAM" id="MobiDB-lite"/>
    </source>
</evidence>
<protein>
    <submittedName>
        <fullName evidence="3">Uncharacterized protein</fullName>
    </submittedName>
</protein>
<evidence type="ECO:0000313" key="4">
    <source>
        <dbReference type="Proteomes" id="UP000291189"/>
    </source>
</evidence>
<dbReference type="AlphaFoldDB" id="A0A4Q5IWG2"/>
<organism evidence="3 4">
    <name type="scientific">Nocardioides iriomotensis</name>
    <dbReference type="NCBI Taxonomy" id="715784"/>
    <lineage>
        <taxon>Bacteria</taxon>
        <taxon>Bacillati</taxon>
        <taxon>Actinomycetota</taxon>
        <taxon>Actinomycetes</taxon>
        <taxon>Propionibacteriales</taxon>
        <taxon>Nocardioidaceae</taxon>
        <taxon>Nocardioides</taxon>
    </lineage>
</organism>
<evidence type="ECO:0000256" key="2">
    <source>
        <dbReference type="SAM" id="SignalP"/>
    </source>
</evidence>
<gene>
    <name evidence="3" type="ORF">ETU37_20760</name>
</gene>
<dbReference type="Proteomes" id="UP000291189">
    <property type="component" value="Unassembled WGS sequence"/>
</dbReference>
<feature type="signal peptide" evidence="2">
    <location>
        <begin position="1"/>
        <end position="29"/>
    </location>
</feature>
<feature type="chain" id="PRO_5020300544" evidence="2">
    <location>
        <begin position="30"/>
        <end position="139"/>
    </location>
</feature>
<name>A0A4Q5IWG2_9ACTN</name>
<keyword evidence="4" id="KW-1185">Reference proteome</keyword>
<reference evidence="3 4" key="1">
    <citation type="submission" date="2019-01" db="EMBL/GenBank/DDBJ databases">
        <title>Nocardioides guangzhouensis sp. nov., an actinobacterium isolated from soil.</title>
        <authorList>
            <person name="Fu Y."/>
            <person name="Cai Y."/>
            <person name="Lin Z."/>
            <person name="Chen P."/>
        </authorList>
    </citation>
    <scope>NUCLEOTIDE SEQUENCE [LARGE SCALE GENOMIC DNA]</scope>
    <source>
        <strain evidence="3 4">NBRC 105384</strain>
    </source>
</reference>
<dbReference type="RefSeq" id="WP_129989253.1">
    <property type="nucleotide sequence ID" value="NZ_SDPU01000035.1"/>
</dbReference>
<comment type="caution">
    <text evidence="3">The sequence shown here is derived from an EMBL/GenBank/DDBJ whole genome shotgun (WGS) entry which is preliminary data.</text>
</comment>
<feature type="compositionally biased region" description="Basic and acidic residues" evidence="1">
    <location>
        <begin position="98"/>
        <end position="123"/>
    </location>
</feature>
<sequence>MKKILLPLGTLTVAGAVALGLLGTAGANAADGNDTQDNPAFLKREDKVGSLVLVADDDDDDDNGDTRTRTRTGDGTGTQGTGSSRSRADGTSSRYSKVSRDADRSRGDLTRDWTRDGGDRTRDLTPNLTNDRSRNDTRG</sequence>
<dbReference type="EMBL" id="SDPU01000035">
    <property type="protein sequence ID" value="RYU09488.1"/>
    <property type="molecule type" value="Genomic_DNA"/>
</dbReference>
<feature type="compositionally biased region" description="Low complexity" evidence="1">
    <location>
        <begin position="25"/>
        <end position="35"/>
    </location>
</feature>
<evidence type="ECO:0000313" key="3">
    <source>
        <dbReference type="EMBL" id="RYU09488.1"/>
    </source>
</evidence>
<keyword evidence="2" id="KW-0732">Signal</keyword>
<accession>A0A4Q5IWG2</accession>
<proteinExistence type="predicted"/>
<feature type="region of interest" description="Disordered" evidence="1">
    <location>
        <begin position="25"/>
        <end position="139"/>
    </location>
</feature>